<proteinExistence type="predicted"/>
<name>A0A8S5TQY7_9CAUD</name>
<feature type="domain" description="DUF551" evidence="1">
    <location>
        <begin position="3"/>
        <end position="76"/>
    </location>
</feature>
<organism evidence="2">
    <name type="scientific">Myoviridae sp. ctY1522</name>
    <dbReference type="NCBI Taxonomy" id="2825124"/>
    <lineage>
        <taxon>Viruses</taxon>
        <taxon>Duplodnaviria</taxon>
        <taxon>Heunggongvirae</taxon>
        <taxon>Uroviricota</taxon>
        <taxon>Caudoviricetes</taxon>
    </lineage>
</organism>
<dbReference type="InterPro" id="IPR007539">
    <property type="entry name" value="DUF551"/>
</dbReference>
<sequence length="83" mass="9876">MMKWIPVAERMPEIKIEKWGYGHVVVIATDGNVVRPLIYEAATIRGKRQYRWKWMWDALYRSDDIIAWMPLPEPPEMDGGMRK</sequence>
<reference evidence="2" key="1">
    <citation type="journal article" date="2021" name="Proc. Natl. Acad. Sci. U.S.A.">
        <title>A Catalog of Tens of Thousands of Viruses from Human Metagenomes Reveals Hidden Associations with Chronic Diseases.</title>
        <authorList>
            <person name="Tisza M.J."/>
            <person name="Buck C.B."/>
        </authorList>
    </citation>
    <scope>NUCLEOTIDE SEQUENCE</scope>
    <source>
        <strain evidence="2">CtY1522</strain>
    </source>
</reference>
<accession>A0A8S5TQY7</accession>
<evidence type="ECO:0000313" key="2">
    <source>
        <dbReference type="EMBL" id="DAF84595.1"/>
    </source>
</evidence>
<dbReference type="Pfam" id="PF04448">
    <property type="entry name" value="DUF551"/>
    <property type="match status" value="1"/>
</dbReference>
<dbReference type="EMBL" id="BK015906">
    <property type="protein sequence ID" value="DAF84595.1"/>
    <property type="molecule type" value="Genomic_DNA"/>
</dbReference>
<protein>
    <recommendedName>
        <fullName evidence="1">DUF551 domain-containing protein</fullName>
    </recommendedName>
</protein>
<evidence type="ECO:0000259" key="1">
    <source>
        <dbReference type="Pfam" id="PF04448"/>
    </source>
</evidence>